<keyword evidence="12" id="KW-0511">Multifunctional enzyme</keyword>
<evidence type="ECO:0000256" key="4">
    <source>
        <dbReference type="ARBA" id="ARBA00022676"/>
    </source>
</evidence>
<keyword evidence="20" id="KW-1185">Reference proteome</keyword>
<evidence type="ECO:0000313" key="19">
    <source>
        <dbReference type="EMBL" id="MFC5847746.1"/>
    </source>
</evidence>
<keyword evidence="11" id="KW-0472">Membrane</keyword>
<dbReference type="InterPro" id="IPR001460">
    <property type="entry name" value="PCN-bd_Tpept"/>
</dbReference>
<keyword evidence="10" id="KW-1133">Transmembrane helix</keyword>
<dbReference type="EC" id="2.4.99.28" evidence="14"/>
<keyword evidence="13" id="KW-0961">Cell wall biogenesis/degradation</keyword>
<gene>
    <name evidence="19" type="ORF">ACFPQ6_05435</name>
</gene>
<dbReference type="SUPFAM" id="SSF53955">
    <property type="entry name" value="Lysozyme-like"/>
    <property type="match status" value="1"/>
</dbReference>
<comment type="subcellular location">
    <subcellularLocation>
        <location evidence="1">Membrane</location>
    </subcellularLocation>
</comment>
<protein>
    <recommendedName>
        <fullName evidence="14">peptidoglycan glycosyltransferase</fullName>
        <ecNumber evidence="14">2.4.99.28</ecNumber>
    </recommendedName>
</protein>
<accession>A0ABW1DJX8</accession>
<evidence type="ECO:0000256" key="8">
    <source>
        <dbReference type="ARBA" id="ARBA00022960"/>
    </source>
</evidence>
<keyword evidence="9" id="KW-0573">Peptidoglycan synthesis</keyword>
<keyword evidence="7" id="KW-0378">Hydrolase</keyword>
<evidence type="ECO:0000259" key="17">
    <source>
        <dbReference type="Pfam" id="PF00905"/>
    </source>
</evidence>
<feature type="region of interest" description="Disordered" evidence="16">
    <location>
        <begin position="692"/>
        <end position="715"/>
    </location>
</feature>
<dbReference type="GO" id="GO:0016757">
    <property type="term" value="F:glycosyltransferase activity"/>
    <property type="evidence" value="ECO:0007669"/>
    <property type="project" value="UniProtKB-KW"/>
</dbReference>
<dbReference type="Proteomes" id="UP001595979">
    <property type="component" value="Unassembled WGS sequence"/>
</dbReference>
<feature type="domain" description="Penicillin-binding protein transpeptidase" evidence="17">
    <location>
        <begin position="393"/>
        <end position="649"/>
    </location>
</feature>
<dbReference type="InterPro" id="IPR012338">
    <property type="entry name" value="Beta-lactam/transpept-like"/>
</dbReference>
<dbReference type="InterPro" id="IPR050396">
    <property type="entry name" value="Glycosyltr_51/Transpeptidase"/>
</dbReference>
<evidence type="ECO:0000256" key="10">
    <source>
        <dbReference type="ARBA" id="ARBA00022989"/>
    </source>
</evidence>
<sequence length="731" mass="77619">MKLWRRPLLWKSLGPWPRTPFVTRAAPWTWQRAARAGLATVGVLTLGTMALGLGGAAYSGAWARAWNLRAELQPIEVQDRRGAPLGVIDHCREGGATNAVPCRESLSVPLTGVSRSFLLAYVSKEDVRFFSHVGVDLGRLPRALLSGAGGSTITMQLLKNSVLAGHFDYDTGRRSVGLVMTRKATEFVLAPIVTAKYGRREILSMSVNSLPWLGIGQRKGIYDAARTVFGVDPADLTLAQSAFLVGLLPAPGRYLVDGQTAPETATARFRWMRQQQLLTLRILRTRELITAAQYAEAAQTPLQPRLWRVEYAGGGGDLRVVSATRNPDYRNDPEPVWAMQELVRRELRAGGIDPRRVGRVVLTVDAAAQAALTRRVTGEGATGGRPAGVAEGAAIVDVRGGGIVALSSSTGGNESSQPGRQWAVSALRPVASTVKPLLYATAFGQGLTQQSTFTDGPTRYGAQSIRNNSGTFLGRAVTVREANARSLNTVAVQVGLGRETALRAVLGGVGYREDPANRSSPALGTYRAAPLTVAAAYASFAGGGELCRPHLLAEVYDRAGRPLALPRGDCEALWSAPVAYETFDMLTGAVNDNASHVQFLRPTLWQRLSGRGVPLGAKSGTTDDVRDTWCAAVTPQYAMAVWIGDPDGKASVPTDLYREQTACREIGLLRELPHEVRELTVPAGVVRQGGAAVPAPGAAPENPAPPAARTPALTPVASLSAGMSAGSVGTP</sequence>
<keyword evidence="6" id="KW-0812">Transmembrane</keyword>
<evidence type="ECO:0000256" key="11">
    <source>
        <dbReference type="ARBA" id="ARBA00023136"/>
    </source>
</evidence>
<dbReference type="PANTHER" id="PTHR32282">
    <property type="entry name" value="BINDING PROTEIN TRANSPEPTIDASE, PUTATIVE-RELATED"/>
    <property type="match status" value="1"/>
</dbReference>
<dbReference type="EMBL" id="JBHSOH010000005">
    <property type="protein sequence ID" value="MFC5847746.1"/>
    <property type="molecule type" value="Genomic_DNA"/>
</dbReference>
<evidence type="ECO:0000256" key="12">
    <source>
        <dbReference type="ARBA" id="ARBA00023268"/>
    </source>
</evidence>
<dbReference type="InterPro" id="IPR036950">
    <property type="entry name" value="PBP_transglycosylase"/>
</dbReference>
<evidence type="ECO:0000256" key="16">
    <source>
        <dbReference type="SAM" id="MobiDB-lite"/>
    </source>
</evidence>
<dbReference type="SUPFAM" id="SSF56601">
    <property type="entry name" value="beta-lactamase/transpeptidase-like"/>
    <property type="match status" value="1"/>
</dbReference>
<proteinExistence type="predicted"/>
<dbReference type="InterPro" id="IPR001264">
    <property type="entry name" value="Glyco_trans_51"/>
</dbReference>
<organism evidence="19 20">
    <name type="scientific">Deinococcus petrolearius</name>
    <dbReference type="NCBI Taxonomy" id="1751295"/>
    <lineage>
        <taxon>Bacteria</taxon>
        <taxon>Thermotogati</taxon>
        <taxon>Deinococcota</taxon>
        <taxon>Deinococci</taxon>
        <taxon>Deinococcales</taxon>
        <taxon>Deinococcaceae</taxon>
        <taxon>Deinococcus</taxon>
    </lineage>
</organism>
<feature type="domain" description="Glycosyl transferase family 51" evidence="18">
    <location>
        <begin position="105"/>
        <end position="273"/>
    </location>
</feature>
<evidence type="ECO:0000313" key="20">
    <source>
        <dbReference type="Proteomes" id="UP001595979"/>
    </source>
</evidence>
<keyword evidence="3" id="KW-0645">Protease</keyword>
<comment type="catalytic activity">
    <reaction evidence="15">
        <text>[GlcNAc-(1-&gt;4)-Mur2Ac(oyl-L-Ala-gamma-D-Glu-L-Lys-D-Ala-D-Ala)](n)-di-trans,octa-cis-undecaprenyl diphosphate + beta-D-GlcNAc-(1-&gt;4)-Mur2Ac(oyl-L-Ala-gamma-D-Glu-L-Lys-D-Ala-D-Ala)-di-trans,octa-cis-undecaprenyl diphosphate = [GlcNAc-(1-&gt;4)-Mur2Ac(oyl-L-Ala-gamma-D-Glu-L-Lys-D-Ala-D-Ala)](n+1)-di-trans,octa-cis-undecaprenyl diphosphate + di-trans,octa-cis-undecaprenyl diphosphate + H(+)</text>
        <dbReference type="Rhea" id="RHEA:23708"/>
        <dbReference type="Rhea" id="RHEA-COMP:9602"/>
        <dbReference type="Rhea" id="RHEA-COMP:9603"/>
        <dbReference type="ChEBI" id="CHEBI:15378"/>
        <dbReference type="ChEBI" id="CHEBI:58405"/>
        <dbReference type="ChEBI" id="CHEBI:60033"/>
        <dbReference type="ChEBI" id="CHEBI:78435"/>
        <dbReference type="EC" id="2.4.99.28"/>
    </reaction>
</comment>
<evidence type="ECO:0000256" key="7">
    <source>
        <dbReference type="ARBA" id="ARBA00022801"/>
    </source>
</evidence>
<dbReference type="InterPro" id="IPR023346">
    <property type="entry name" value="Lysozyme-like_dom_sf"/>
</dbReference>
<keyword evidence="5 19" id="KW-0808">Transferase</keyword>
<feature type="compositionally biased region" description="Low complexity" evidence="16">
    <location>
        <begin position="692"/>
        <end position="701"/>
    </location>
</feature>
<keyword evidence="8" id="KW-0133">Cell shape</keyword>
<evidence type="ECO:0000256" key="1">
    <source>
        <dbReference type="ARBA" id="ARBA00004370"/>
    </source>
</evidence>
<comment type="caution">
    <text evidence="19">The sequence shown here is derived from an EMBL/GenBank/DDBJ whole genome shotgun (WGS) entry which is preliminary data.</text>
</comment>
<name>A0ABW1DJX8_9DEIO</name>
<evidence type="ECO:0000256" key="3">
    <source>
        <dbReference type="ARBA" id="ARBA00022670"/>
    </source>
</evidence>
<dbReference type="PANTHER" id="PTHR32282:SF27">
    <property type="entry name" value="PENICILLIN-BINDING PROTEIN 1A"/>
    <property type="match status" value="1"/>
</dbReference>
<evidence type="ECO:0000256" key="13">
    <source>
        <dbReference type="ARBA" id="ARBA00023316"/>
    </source>
</evidence>
<reference evidence="20" key="1">
    <citation type="journal article" date="2019" name="Int. J. Syst. Evol. Microbiol.">
        <title>The Global Catalogue of Microorganisms (GCM) 10K type strain sequencing project: providing services to taxonomists for standard genome sequencing and annotation.</title>
        <authorList>
            <consortium name="The Broad Institute Genomics Platform"/>
            <consortium name="The Broad Institute Genome Sequencing Center for Infectious Disease"/>
            <person name="Wu L."/>
            <person name="Ma J."/>
        </authorList>
    </citation>
    <scope>NUCLEOTIDE SEQUENCE [LARGE SCALE GENOMIC DNA]</scope>
    <source>
        <strain evidence="20">CGMCC 1.15053</strain>
    </source>
</reference>
<evidence type="ECO:0000256" key="9">
    <source>
        <dbReference type="ARBA" id="ARBA00022984"/>
    </source>
</evidence>
<keyword evidence="2" id="KW-0121">Carboxypeptidase</keyword>
<dbReference type="Gene3D" id="1.10.3810.10">
    <property type="entry name" value="Biosynthetic peptidoglycan transglycosylase-like"/>
    <property type="match status" value="1"/>
</dbReference>
<evidence type="ECO:0000256" key="6">
    <source>
        <dbReference type="ARBA" id="ARBA00022692"/>
    </source>
</evidence>
<evidence type="ECO:0000256" key="15">
    <source>
        <dbReference type="ARBA" id="ARBA00049902"/>
    </source>
</evidence>
<dbReference type="Gene3D" id="3.40.710.10">
    <property type="entry name" value="DD-peptidase/beta-lactamase superfamily"/>
    <property type="match status" value="1"/>
</dbReference>
<dbReference type="Pfam" id="PF00912">
    <property type="entry name" value="Transgly"/>
    <property type="match status" value="1"/>
</dbReference>
<evidence type="ECO:0000259" key="18">
    <source>
        <dbReference type="Pfam" id="PF00912"/>
    </source>
</evidence>
<dbReference type="RefSeq" id="WP_380047146.1">
    <property type="nucleotide sequence ID" value="NZ_JBHSOH010000005.1"/>
</dbReference>
<evidence type="ECO:0000256" key="5">
    <source>
        <dbReference type="ARBA" id="ARBA00022679"/>
    </source>
</evidence>
<dbReference type="Pfam" id="PF00905">
    <property type="entry name" value="Transpeptidase"/>
    <property type="match status" value="1"/>
</dbReference>
<keyword evidence="4 19" id="KW-0328">Glycosyltransferase</keyword>
<evidence type="ECO:0000256" key="14">
    <source>
        <dbReference type="ARBA" id="ARBA00044770"/>
    </source>
</evidence>
<evidence type="ECO:0000256" key="2">
    <source>
        <dbReference type="ARBA" id="ARBA00022645"/>
    </source>
</evidence>